<proteinExistence type="inferred from homology"/>
<keyword evidence="5" id="KW-0560">Oxidoreductase</keyword>
<evidence type="ECO:0000256" key="3">
    <source>
        <dbReference type="ARBA" id="ARBA00022617"/>
    </source>
</evidence>
<dbReference type="InterPro" id="IPR036396">
    <property type="entry name" value="Cyt_P450_sf"/>
</dbReference>
<dbReference type="GO" id="GO:0004497">
    <property type="term" value="F:monooxygenase activity"/>
    <property type="evidence" value="ECO:0007669"/>
    <property type="project" value="UniProtKB-KW"/>
</dbReference>
<keyword evidence="6" id="KW-0408">Iron</keyword>
<comment type="similarity">
    <text evidence="2">Belongs to the cytochrome P450 family.</text>
</comment>
<evidence type="ECO:0000256" key="4">
    <source>
        <dbReference type="ARBA" id="ARBA00022723"/>
    </source>
</evidence>
<dbReference type="GO" id="GO:0005506">
    <property type="term" value="F:iron ion binding"/>
    <property type="evidence" value="ECO:0007669"/>
    <property type="project" value="InterPro"/>
</dbReference>
<keyword evidence="4" id="KW-0479">Metal-binding</keyword>
<dbReference type="PANTHER" id="PTHR24286">
    <property type="entry name" value="CYTOCHROME P450 26"/>
    <property type="match status" value="1"/>
</dbReference>
<reference evidence="8 9" key="1">
    <citation type="journal article" date="2021" name="Nat. Plants">
        <title>The Taxus genome provides insights into paclitaxel biosynthesis.</title>
        <authorList>
            <person name="Xiong X."/>
            <person name="Gou J."/>
            <person name="Liao Q."/>
            <person name="Li Y."/>
            <person name="Zhou Q."/>
            <person name="Bi G."/>
            <person name="Li C."/>
            <person name="Du R."/>
            <person name="Wang X."/>
            <person name="Sun T."/>
            <person name="Guo L."/>
            <person name="Liang H."/>
            <person name="Lu P."/>
            <person name="Wu Y."/>
            <person name="Zhang Z."/>
            <person name="Ro D.K."/>
            <person name="Shang Y."/>
            <person name="Huang S."/>
            <person name="Yan J."/>
        </authorList>
    </citation>
    <scope>NUCLEOTIDE SEQUENCE [LARGE SCALE GENOMIC DNA]</scope>
    <source>
        <strain evidence="8">Ta-2019</strain>
    </source>
</reference>
<keyword evidence="7" id="KW-0503">Monooxygenase</keyword>
<dbReference type="GO" id="GO:0016705">
    <property type="term" value="F:oxidoreductase activity, acting on paired donors, with incorporation or reduction of molecular oxygen"/>
    <property type="evidence" value="ECO:0007669"/>
    <property type="project" value="InterPro"/>
</dbReference>
<dbReference type="Pfam" id="PF00067">
    <property type="entry name" value="p450"/>
    <property type="match status" value="1"/>
</dbReference>
<keyword evidence="3" id="KW-0349">Heme</keyword>
<dbReference type="OMA" id="MDINYEG"/>
<sequence>ARATLADIMISLIEKRGNELRAGTASENQDLFSVLLTFTDKRGNSLADKEILENFSMLFHGSYDSTNSPLTMLIKFLAFHPESYEKVAQEQFGILSTKMEGEEIAWKDLKKMKYSWQVVQETLRMFPPIFGTFRKAITDIHYNGYTIPKGWKLLWTTYSTHTKEEYFDEADQFKPSRFEEEGKNVTPYTYLPFGGGMR</sequence>
<dbReference type="InterPro" id="IPR002403">
    <property type="entry name" value="Cyt_P450_E_grp-IV"/>
</dbReference>
<evidence type="ECO:0000313" key="9">
    <source>
        <dbReference type="Proteomes" id="UP000824469"/>
    </source>
</evidence>
<feature type="non-terminal residue" evidence="8">
    <location>
        <position position="1"/>
    </location>
</feature>
<feature type="non-terminal residue" evidence="8">
    <location>
        <position position="198"/>
    </location>
</feature>
<dbReference type="Proteomes" id="UP000824469">
    <property type="component" value="Unassembled WGS sequence"/>
</dbReference>
<name>A0AA38CH94_TAXCH</name>
<dbReference type="AlphaFoldDB" id="A0AA38CH94"/>
<dbReference type="EMBL" id="JAHRHJ020000010">
    <property type="protein sequence ID" value="KAH9296883.1"/>
    <property type="molecule type" value="Genomic_DNA"/>
</dbReference>
<evidence type="ECO:0000256" key="5">
    <source>
        <dbReference type="ARBA" id="ARBA00023002"/>
    </source>
</evidence>
<keyword evidence="9" id="KW-1185">Reference proteome</keyword>
<evidence type="ECO:0000256" key="7">
    <source>
        <dbReference type="ARBA" id="ARBA00023033"/>
    </source>
</evidence>
<dbReference type="GO" id="GO:0020037">
    <property type="term" value="F:heme binding"/>
    <property type="evidence" value="ECO:0007669"/>
    <property type="project" value="InterPro"/>
</dbReference>
<dbReference type="GO" id="GO:0016125">
    <property type="term" value="P:sterol metabolic process"/>
    <property type="evidence" value="ECO:0007669"/>
    <property type="project" value="TreeGrafter"/>
</dbReference>
<evidence type="ECO:0000313" key="8">
    <source>
        <dbReference type="EMBL" id="KAH9296883.1"/>
    </source>
</evidence>
<accession>A0AA38CH94</accession>
<evidence type="ECO:0000256" key="2">
    <source>
        <dbReference type="ARBA" id="ARBA00010617"/>
    </source>
</evidence>
<dbReference type="InterPro" id="IPR001128">
    <property type="entry name" value="Cyt_P450"/>
</dbReference>
<dbReference type="PANTHER" id="PTHR24286:SF384">
    <property type="entry name" value="P450, PUTATIVE (EUROFUNG)-RELATED"/>
    <property type="match status" value="1"/>
</dbReference>
<comment type="pathway">
    <text evidence="1">Alkaloid biosynthesis.</text>
</comment>
<evidence type="ECO:0000256" key="6">
    <source>
        <dbReference type="ARBA" id="ARBA00023004"/>
    </source>
</evidence>
<gene>
    <name evidence="8" type="ORF">KI387_028565</name>
</gene>
<evidence type="ECO:0000256" key="1">
    <source>
        <dbReference type="ARBA" id="ARBA00004913"/>
    </source>
</evidence>
<dbReference type="SUPFAM" id="SSF48264">
    <property type="entry name" value="Cytochrome P450"/>
    <property type="match status" value="1"/>
</dbReference>
<protein>
    <recommendedName>
        <fullName evidence="10">Cytochrome P450</fullName>
    </recommendedName>
</protein>
<organism evidence="8 9">
    <name type="scientific">Taxus chinensis</name>
    <name type="common">Chinese yew</name>
    <name type="synonym">Taxus wallichiana var. chinensis</name>
    <dbReference type="NCBI Taxonomy" id="29808"/>
    <lineage>
        <taxon>Eukaryota</taxon>
        <taxon>Viridiplantae</taxon>
        <taxon>Streptophyta</taxon>
        <taxon>Embryophyta</taxon>
        <taxon>Tracheophyta</taxon>
        <taxon>Spermatophyta</taxon>
        <taxon>Pinopsida</taxon>
        <taxon>Pinidae</taxon>
        <taxon>Conifers II</taxon>
        <taxon>Cupressales</taxon>
        <taxon>Taxaceae</taxon>
        <taxon>Taxus</taxon>
    </lineage>
</organism>
<dbReference type="PRINTS" id="PR00465">
    <property type="entry name" value="EP450IV"/>
</dbReference>
<comment type="caution">
    <text evidence="8">The sequence shown here is derived from an EMBL/GenBank/DDBJ whole genome shotgun (WGS) entry which is preliminary data.</text>
</comment>
<evidence type="ECO:0008006" key="10">
    <source>
        <dbReference type="Google" id="ProtNLM"/>
    </source>
</evidence>
<dbReference type="Gene3D" id="1.10.630.10">
    <property type="entry name" value="Cytochrome P450"/>
    <property type="match status" value="1"/>
</dbReference>